<keyword evidence="4" id="KW-0456">Lyase</keyword>
<name>A0A433VNZ7_9CYAN</name>
<evidence type="ECO:0000313" key="6">
    <source>
        <dbReference type="EMBL" id="RUT07848.1"/>
    </source>
</evidence>
<dbReference type="Proteomes" id="UP000271624">
    <property type="component" value="Unassembled WGS sequence"/>
</dbReference>
<dbReference type="SUPFAM" id="SSF48371">
    <property type="entry name" value="ARM repeat"/>
    <property type="match status" value="2"/>
</dbReference>
<keyword evidence="7" id="KW-1185">Reference proteome</keyword>
<evidence type="ECO:0000259" key="5">
    <source>
        <dbReference type="Pfam" id="PF25591"/>
    </source>
</evidence>
<dbReference type="AlphaFoldDB" id="A0A433VNZ7"/>
<comment type="caution">
    <text evidence="6">The sequence shown here is derived from an EMBL/GenBank/DDBJ whole genome shotgun (WGS) entry which is preliminary data.</text>
</comment>
<organism evidence="6 7">
    <name type="scientific">Dulcicalothrix desertica PCC 7102</name>
    <dbReference type="NCBI Taxonomy" id="232991"/>
    <lineage>
        <taxon>Bacteria</taxon>
        <taxon>Bacillati</taxon>
        <taxon>Cyanobacteriota</taxon>
        <taxon>Cyanophyceae</taxon>
        <taxon>Nostocales</taxon>
        <taxon>Calotrichaceae</taxon>
        <taxon>Dulcicalothrix</taxon>
    </lineage>
</organism>
<keyword evidence="2" id="KW-0042">Antenna complex</keyword>
<dbReference type="InterPro" id="IPR057893">
    <property type="entry name" value="LRV_2"/>
</dbReference>
<evidence type="ECO:0000256" key="4">
    <source>
        <dbReference type="ARBA" id="ARBA00023239"/>
    </source>
</evidence>
<dbReference type="GO" id="GO:0030089">
    <property type="term" value="C:phycobilisome"/>
    <property type="evidence" value="ECO:0007669"/>
    <property type="project" value="UniProtKB-KW"/>
</dbReference>
<comment type="similarity">
    <text evidence="1">Belongs to the CpcE/RpcE/PecE family.</text>
</comment>
<feature type="domain" description="Leucine rich repeat variant" evidence="5">
    <location>
        <begin position="272"/>
        <end position="324"/>
    </location>
</feature>
<evidence type="ECO:0000256" key="2">
    <source>
        <dbReference type="ARBA" id="ARBA00022549"/>
    </source>
</evidence>
<protein>
    <recommendedName>
        <fullName evidence="5">Leucine rich repeat variant domain-containing protein</fullName>
    </recommendedName>
</protein>
<dbReference type="EMBL" id="RSCL01000004">
    <property type="protein sequence ID" value="RUT07848.1"/>
    <property type="molecule type" value="Genomic_DNA"/>
</dbReference>
<reference evidence="6" key="1">
    <citation type="submission" date="2018-12" db="EMBL/GenBank/DDBJ databases">
        <authorList>
            <person name="Will S."/>
            <person name="Neumann-Schaal M."/>
            <person name="Henke P."/>
        </authorList>
    </citation>
    <scope>NUCLEOTIDE SEQUENCE</scope>
    <source>
        <strain evidence="6">PCC 7102</strain>
    </source>
</reference>
<reference evidence="6" key="2">
    <citation type="journal article" date="2019" name="Genome Biol. Evol.">
        <title>Day and night: Metabolic profiles and evolutionary relationships of six axenic non-marine cyanobacteria.</title>
        <authorList>
            <person name="Will S.E."/>
            <person name="Henke P."/>
            <person name="Boedeker C."/>
            <person name="Huang S."/>
            <person name="Brinkmann H."/>
            <person name="Rohde M."/>
            <person name="Jarek M."/>
            <person name="Friedl T."/>
            <person name="Seufert S."/>
            <person name="Schumacher M."/>
            <person name="Overmann J."/>
            <person name="Neumann-Schaal M."/>
            <person name="Petersen J."/>
        </authorList>
    </citation>
    <scope>NUCLEOTIDE SEQUENCE [LARGE SCALE GENOMIC DNA]</scope>
    <source>
        <strain evidence="6">PCC 7102</strain>
    </source>
</reference>
<evidence type="ECO:0000256" key="1">
    <source>
        <dbReference type="ARBA" id="ARBA00009299"/>
    </source>
</evidence>
<dbReference type="GO" id="GO:0016829">
    <property type="term" value="F:lyase activity"/>
    <property type="evidence" value="ECO:0007669"/>
    <property type="project" value="UniProtKB-KW"/>
</dbReference>
<evidence type="ECO:0000256" key="3">
    <source>
        <dbReference type="ARBA" id="ARBA00022738"/>
    </source>
</evidence>
<accession>A0A433VNZ7</accession>
<gene>
    <name evidence="6" type="ORF">DSM106972_021080</name>
</gene>
<sequence>MHQTPLEQAIDVTAPPELLGQLAVNDDVAVRKAVTINPNTSTDVLISLADEFPNAFFSNPVLSLLILENPNFVVEIPYWTLINLLRQPNVPDFFLSGAAMHSNPEVLRVVAKHYQTPLSALEMMARCKDSNLGMIIAQRQDVTEQILLILAEHGTIAVRLYLAKYHKSYSSILETLALAPEPNWSFRQQIHYKLAKNSSTPLEIIKNLLKENDKKVKLAIAARADLAIDLIIELALDYRLHMMNSLAQNTYISASVLRRLANHGTLRVRQMVARHPNTPQAVLVNAVSEPELCRFVAANPSAGENLLYQLAQNNQHEVLEAIAANPSTPASVLKHIAETRAHDLLVAQHPNANREILQQVLWRLAMDERLSVRKYAAKHPHTPIDILRMWMRKEPQLRVWIAQNPSLPVDMLEVLAHDVSPNVRLSVACNPSTPHYVLEKLSFDAEVEVRRAVASNIKTPDNALEILVKDWQCCTFLAQNKNAPAKVLEYLAGLTGFNWLLLAHPNTSVEMRQTLMTAFAKSYIESDRLYATQHPDTPVEILTELSKDKNLEIRIAALQALKKPNT</sequence>
<proteinExistence type="inferred from homology"/>
<dbReference type="InterPro" id="IPR011989">
    <property type="entry name" value="ARM-like"/>
</dbReference>
<dbReference type="RefSeq" id="WP_127080699.1">
    <property type="nucleotide sequence ID" value="NZ_RSCL01000004.1"/>
</dbReference>
<dbReference type="Pfam" id="PF25591">
    <property type="entry name" value="LRV_2"/>
    <property type="match status" value="1"/>
</dbReference>
<keyword evidence="3" id="KW-0605">Phycobilisome</keyword>
<dbReference type="Gene3D" id="1.25.10.10">
    <property type="entry name" value="Leucine-rich Repeat Variant"/>
    <property type="match status" value="2"/>
</dbReference>
<dbReference type="InterPro" id="IPR016024">
    <property type="entry name" value="ARM-type_fold"/>
</dbReference>
<evidence type="ECO:0000313" key="7">
    <source>
        <dbReference type="Proteomes" id="UP000271624"/>
    </source>
</evidence>
<dbReference type="OrthoDB" id="500479at2"/>